<name>A0A5J5DE90_9PERO</name>
<evidence type="ECO:0000256" key="1">
    <source>
        <dbReference type="SAM" id="Coils"/>
    </source>
</evidence>
<evidence type="ECO:0000313" key="3">
    <source>
        <dbReference type="EMBL" id="KAA8591616.1"/>
    </source>
</evidence>
<protein>
    <submittedName>
        <fullName evidence="3">Uncharacterized protein</fullName>
    </submittedName>
</protein>
<organism evidence="3 4">
    <name type="scientific">Etheostoma spectabile</name>
    <name type="common">orangethroat darter</name>
    <dbReference type="NCBI Taxonomy" id="54343"/>
    <lineage>
        <taxon>Eukaryota</taxon>
        <taxon>Metazoa</taxon>
        <taxon>Chordata</taxon>
        <taxon>Craniata</taxon>
        <taxon>Vertebrata</taxon>
        <taxon>Euteleostomi</taxon>
        <taxon>Actinopterygii</taxon>
        <taxon>Neopterygii</taxon>
        <taxon>Teleostei</taxon>
        <taxon>Neoteleostei</taxon>
        <taxon>Acanthomorphata</taxon>
        <taxon>Eupercaria</taxon>
        <taxon>Perciformes</taxon>
        <taxon>Percoidei</taxon>
        <taxon>Percidae</taxon>
        <taxon>Etheostomatinae</taxon>
        <taxon>Etheostoma</taxon>
    </lineage>
</organism>
<sequence length="201" mass="22954">TVNAQSLRARLERHEQQVSRRQHSPPLGLLCFFVVSTKMKVAICLAFLSVAVMAVMIFQAVRQELNLRVLKSRMVENTEQVKRKEDAIIEVKSKIQAMKSKLVFVNTNIDTLKKKKTDGEQKAQELNKNLQTCNTEKQDVEKKTSGMRESLNKLKADHEQAKKKAQEDIQSLKQQILDRDKAICAFADTTKEEARKLCGLK</sequence>
<dbReference type="Gene3D" id="1.10.287.1490">
    <property type="match status" value="1"/>
</dbReference>
<feature type="non-terminal residue" evidence="3">
    <location>
        <position position="1"/>
    </location>
</feature>
<dbReference type="Proteomes" id="UP000327493">
    <property type="component" value="Chromosome 6"/>
</dbReference>
<gene>
    <name evidence="3" type="ORF">FQN60_016990</name>
</gene>
<keyword evidence="2" id="KW-0472">Membrane</keyword>
<feature type="coiled-coil region" evidence="1">
    <location>
        <begin position="81"/>
        <end position="182"/>
    </location>
</feature>
<feature type="transmembrane region" description="Helical" evidence="2">
    <location>
        <begin position="39"/>
        <end position="61"/>
    </location>
</feature>
<reference evidence="3 4" key="1">
    <citation type="submission" date="2019-08" db="EMBL/GenBank/DDBJ databases">
        <title>A chromosome-level genome assembly, high-density linkage maps, and genome scans reveal the genomic architecture of hybrid incompatibilities underlying speciation via character displacement in darters (Percidae: Etheostominae).</title>
        <authorList>
            <person name="Moran R.L."/>
            <person name="Catchen J.M."/>
            <person name="Fuller R.C."/>
        </authorList>
    </citation>
    <scope>NUCLEOTIDE SEQUENCE [LARGE SCALE GENOMIC DNA]</scope>
    <source>
        <strain evidence="3">EspeVRDwgs_2016</strain>
        <tissue evidence="3">Muscle</tissue>
    </source>
</reference>
<accession>A0A5J5DE90</accession>
<dbReference type="AlphaFoldDB" id="A0A5J5DE90"/>
<evidence type="ECO:0000313" key="4">
    <source>
        <dbReference type="Proteomes" id="UP000327493"/>
    </source>
</evidence>
<evidence type="ECO:0000256" key="2">
    <source>
        <dbReference type="SAM" id="Phobius"/>
    </source>
</evidence>
<comment type="caution">
    <text evidence="3">The sequence shown here is derived from an EMBL/GenBank/DDBJ whole genome shotgun (WGS) entry which is preliminary data.</text>
</comment>
<keyword evidence="2" id="KW-1133">Transmembrane helix</keyword>
<keyword evidence="1" id="KW-0175">Coiled coil</keyword>
<proteinExistence type="predicted"/>
<dbReference type="EMBL" id="VOFY01000006">
    <property type="protein sequence ID" value="KAA8591616.1"/>
    <property type="molecule type" value="Genomic_DNA"/>
</dbReference>
<keyword evidence="4" id="KW-1185">Reference proteome</keyword>
<keyword evidence="2" id="KW-0812">Transmembrane</keyword>